<dbReference type="AlphaFoldDB" id="A0A6G4A3P9"/>
<comment type="caution">
    <text evidence="2">The sequence shown here is derived from an EMBL/GenBank/DDBJ whole genome shotgun (WGS) entry which is preliminary data.</text>
</comment>
<name>A0A6G4A3P9_9BACL</name>
<feature type="chain" id="PRO_5039707244" description="Lipoprotein" evidence="1">
    <location>
        <begin position="24"/>
        <end position="155"/>
    </location>
</feature>
<sequence length="155" mass="17508">MHKIFFIATICVLLAACSNSQLNSSPLKTNVDQRQALEAKQRANALAIADQKIQDHIEEEKRIKQHDLSQLDITDTKIQEGEYDQKYVVGTVKNNSGKELKNIEINIMLYDDSGAQVGETVASVTSFEKDGTWKMKAIIFQKEATKFKIKKIDSF</sequence>
<evidence type="ECO:0008006" key="3">
    <source>
        <dbReference type="Google" id="ProtNLM"/>
    </source>
</evidence>
<protein>
    <recommendedName>
        <fullName evidence="3">Lipoprotein</fullName>
    </recommendedName>
</protein>
<evidence type="ECO:0000313" key="2">
    <source>
        <dbReference type="EMBL" id="NEW09093.1"/>
    </source>
</evidence>
<dbReference type="NCBIfam" id="NF038353">
    <property type="entry name" value="FxLYD_dom"/>
    <property type="match status" value="1"/>
</dbReference>
<reference evidence="2" key="1">
    <citation type="submission" date="2020-02" db="EMBL/GenBank/DDBJ databases">
        <authorList>
            <person name="Shen X.-R."/>
            <person name="Zhang Y.-X."/>
        </authorList>
    </citation>
    <scope>NUCLEOTIDE SEQUENCE</scope>
    <source>
        <strain evidence="2">SYP-B3998</strain>
    </source>
</reference>
<evidence type="ECO:0000256" key="1">
    <source>
        <dbReference type="SAM" id="SignalP"/>
    </source>
</evidence>
<organism evidence="2">
    <name type="scientific">Paenibacillus sp. SYP-B3998</name>
    <dbReference type="NCBI Taxonomy" id="2678564"/>
    <lineage>
        <taxon>Bacteria</taxon>
        <taxon>Bacillati</taxon>
        <taxon>Bacillota</taxon>
        <taxon>Bacilli</taxon>
        <taxon>Bacillales</taxon>
        <taxon>Paenibacillaceae</taxon>
        <taxon>Paenibacillus</taxon>
    </lineage>
</organism>
<proteinExistence type="predicted"/>
<feature type="signal peptide" evidence="1">
    <location>
        <begin position="1"/>
        <end position="23"/>
    </location>
</feature>
<dbReference type="RefSeq" id="WP_163952614.1">
    <property type="nucleotide sequence ID" value="NZ_JAAIKC010000013.1"/>
</dbReference>
<keyword evidence="1" id="KW-0732">Signal</keyword>
<dbReference type="EMBL" id="JAAIKC010000013">
    <property type="protein sequence ID" value="NEW09093.1"/>
    <property type="molecule type" value="Genomic_DNA"/>
</dbReference>
<dbReference type="InterPro" id="IPR047676">
    <property type="entry name" value="FxLYD_dom"/>
</dbReference>
<accession>A0A6G4A3P9</accession>
<dbReference type="PROSITE" id="PS51257">
    <property type="entry name" value="PROKAR_LIPOPROTEIN"/>
    <property type="match status" value="1"/>
</dbReference>
<gene>
    <name evidence="2" type="ORF">GK047_24255</name>
</gene>